<evidence type="ECO:0000259" key="1">
    <source>
        <dbReference type="Pfam" id="PF17725"/>
    </source>
</evidence>
<sequence length="275" mass="29991">MLSPDGQLINQISFQKSQQAPTTAAVAAVSLLSNSHQYTSPIFTQNGLNLINADSCAPVALMNQSAFAAAAAAATTSPPNGCRLLQNFGWPAQITAMSSGQPFQQQHQQPDEEDDKAPIAMTTSSADSSSSMQTTSPAMNDVESKVISDWNVKDFSVDRGAASYKFRLLYLVAFAEIFELKLKLENELPSSPGDSVISKYFLPPNHHVHKFVELCSPEEPNLERINVSKIQDKLPPEEISIILKSPAADSFFLIKFWADVNTQLDESMGLFTTSM</sequence>
<dbReference type="Pfam" id="PF17725">
    <property type="entry name" value="YBD"/>
    <property type="match status" value="1"/>
</dbReference>
<accession>A0ABD2PXH1</accession>
<dbReference type="InterPro" id="IPR041086">
    <property type="entry name" value="YBD"/>
</dbReference>
<evidence type="ECO:0000313" key="2">
    <source>
        <dbReference type="EMBL" id="KAL3311788.1"/>
    </source>
</evidence>
<proteinExistence type="predicted"/>
<dbReference type="EMBL" id="JBJKFK010002015">
    <property type="protein sequence ID" value="KAL3311788.1"/>
    <property type="molecule type" value="Genomic_DNA"/>
</dbReference>
<dbReference type="Proteomes" id="UP001626550">
    <property type="component" value="Unassembled WGS sequence"/>
</dbReference>
<reference evidence="2 3" key="1">
    <citation type="submission" date="2024-11" db="EMBL/GenBank/DDBJ databases">
        <title>Adaptive evolution of stress response genes in parasites aligns with host niche diversity.</title>
        <authorList>
            <person name="Hahn C."/>
            <person name="Resl P."/>
        </authorList>
    </citation>
    <scope>NUCLEOTIDE SEQUENCE [LARGE SCALE GENOMIC DNA]</scope>
    <source>
        <strain evidence="2">EGGRZ-B1_66</strain>
        <tissue evidence="2">Body</tissue>
    </source>
</reference>
<name>A0ABD2PXH1_9PLAT</name>
<feature type="domain" description="YAP binding" evidence="1">
    <location>
        <begin position="207"/>
        <end position="265"/>
    </location>
</feature>
<comment type="caution">
    <text evidence="2">The sequence shown here is derived from an EMBL/GenBank/DDBJ whole genome shotgun (WGS) entry which is preliminary data.</text>
</comment>
<gene>
    <name evidence="2" type="ORF">Ciccas_009625</name>
</gene>
<dbReference type="AlphaFoldDB" id="A0ABD2PXH1"/>
<dbReference type="Gene3D" id="2.70.50.80">
    <property type="match status" value="1"/>
</dbReference>
<evidence type="ECO:0000313" key="3">
    <source>
        <dbReference type="Proteomes" id="UP001626550"/>
    </source>
</evidence>
<protein>
    <recommendedName>
        <fullName evidence="1">YAP binding domain-containing protein</fullName>
    </recommendedName>
</protein>
<organism evidence="2 3">
    <name type="scientific">Cichlidogyrus casuarinus</name>
    <dbReference type="NCBI Taxonomy" id="1844966"/>
    <lineage>
        <taxon>Eukaryota</taxon>
        <taxon>Metazoa</taxon>
        <taxon>Spiralia</taxon>
        <taxon>Lophotrochozoa</taxon>
        <taxon>Platyhelminthes</taxon>
        <taxon>Monogenea</taxon>
        <taxon>Monopisthocotylea</taxon>
        <taxon>Dactylogyridea</taxon>
        <taxon>Ancyrocephalidae</taxon>
        <taxon>Cichlidogyrus</taxon>
    </lineage>
</organism>
<keyword evidence="3" id="KW-1185">Reference proteome</keyword>